<dbReference type="AlphaFoldDB" id="A0AAW9SBY3"/>
<dbReference type="InterPro" id="IPR012340">
    <property type="entry name" value="NA-bd_OB-fold"/>
</dbReference>
<feature type="transmembrane region" description="Helical" evidence="1">
    <location>
        <begin position="55"/>
        <end position="77"/>
    </location>
</feature>
<accession>A0AAW9SBY3</accession>
<proteinExistence type="predicted"/>
<evidence type="ECO:0000313" key="3">
    <source>
        <dbReference type="Proteomes" id="UP001403385"/>
    </source>
</evidence>
<keyword evidence="3" id="KW-1185">Reference proteome</keyword>
<protein>
    <submittedName>
        <fullName evidence="2">NfeD family protein</fullName>
    </submittedName>
</protein>
<dbReference type="Proteomes" id="UP001403385">
    <property type="component" value="Unassembled WGS sequence"/>
</dbReference>
<dbReference type="RefSeq" id="WP_346822653.1">
    <property type="nucleotide sequence ID" value="NZ_JBDKWZ010000011.1"/>
</dbReference>
<sequence>MDFIKDFFETSTNLEALFWIIAVSSTGLLGIKSLLNLLGLDIESDVDLDLEMGDFSITAVLALLMAGSWTGVLGFKITDFSHISISLISAGAGLAAFFLTGFAFKKLKLLESSGNLDIHNAIGKTAEVYLSIPGARKGTGQIQIILQHKLVMLDAETEGTAIKTGEKVLIYQVEDGRLLVEKYEDQISSENVQA</sequence>
<name>A0AAW9SBY3_9BACT</name>
<evidence type="ECO:0000256" key="1">
    <source>
        <dbReference type="SAM" id="Phobius"/>
    </source>
</evidence>
<reference evidence="2 3" key="1">
    <citation type="submission" date="2024-04" db="EMBL/GenBank/DDBJ databases">
        <title>Novel genus in family Flammeovirgaceae.</title>
        <authorList>
            <person name="Nguyen T.H."/>
            <person name="Vuong T.Q."/>
            <person name="Le H."/>
            <person name="Kim S.-G."/>
        </authorList>
    </citation>
    <scope>NUCLEOTIDE SEQUENCE [LARGE SCALE GENOMIC DNA]</scope>
    <source>
        <strain evidence="2 3">JCM 23209</strain>
    </source>
</reference>
<evidence type="ECO:0000313" key="2">
    <source>
        <dbReference type="EMBL" id="MEN7549874.1"/>
    </source>
</evidence>
<feature type="transmembrane region" description="Helical" evidence="1">
    <location>
        <begin position="16"/>
        <end position="35"/>
    </location>
</feature>
<keyword evidence="1" id="KW-1133">Transmembrane helix</keyword>
<comment type="caution">
    <text evidence="2">The sequence shown here is derived from an EMBL/GenBank/DDBJ whole genome shotgun (WGS) entry which is preliminary data.</text>
</comment>
<keyword evidence="1" id="KW-0472">Membrane</keyword>
<dbReference type="EMBL" id="JBDKWZ010000011">
    <property type="protein sequence ID" value="MEN7549874.1"/>
    <property type="molecule type" value="Genomic_DNA"/>
</dbReference>
<dbReference type="Gene3D" id="2.40.50.140">
    <property type="entry name" value="Nucleic acid-binding proteins"/>
    <property type="match status" value="1"/>
</dbReference>
<feature type="transmembrane region" description="Helical" evidence="1">
    <location>
        <begin position="83"/>
        <end position="104"/>
    </location>
</feature>
<gene>
    <name evidence="2" type="ORF">AAG747_18255</name>
</gene>
<organism evidence="2 3">
    <name type="scientific">Rapidithrix thailandica</name>
    <dbReference type="NCBI Taxonomy" id="413964"/>
    <lineage>
        <taxon>Bacteria</taxon>
        <taxon>Pseudomonadati</taxon>
        <taxon>Bacteroidota</taxon>
        <taxon>Cytophagia</taxon>
        <taxon>Cytophagales</taxon>
        <taxon>Flammeovirgaceae</taxon>
        <taxon>Rapidithrix</taxon>
    </lineage>
</organism>
<keyword evidence="1" id="KW-0812">Transmembrane</keyword>